<reference evidence="6 7" key="1">
    <citation type="submission" date="2016-07" db="EMBL/GenBank/DDBJ databases">
        <title>Pervasive Adenine N6-methylation of Active Genes in Fungi.</title>
        <authorList>
            <consortium name="DOE Joint Genome Institute"/>
            <person name="Mondo S.J."/>
            <person name="Dannebaum R.O."/>
            <person name="Kuo R.C."/>
            <person name="Labutti K."/>
            <person name="Haridas S."/>
            <person name="Kuo A."/>
            <person name="Salamov A."/>
            <person name="Ahrendt S.R."/>
            <person name="Lipzen A."/>
            <person name="Sullivan W."/>
            <person name="Andreopoulos W.B."/>
            <person name="Clum A."/>
            <person name="Lindquist E."/>
            <person name="Daum C."/>
            <person name="Ramamoorthy G.K."/>
            <person name="Gryganskyi A."/>
            <person name="Culley D."/>
            <person name="Magnuson J.K."/>
            <person name="James T.Y."/>
            <person name="O'Malley M.A."/>
            <person name="Stajich J.E."/>
            <person name="Spatafora J.W."/>
            <person name="Visel A."/>
            <person name="Grigoriev I.V."/>
        </authorList>
    </citation>
    <scope>NUCLEOTIDE SEQUENCE [LARGE SCALE GENOMIC DNA]</scope>
    <source>
        <strain evidence="6 7">ATCC 12442</strain>
    </source>
</reference>
<dbReference type="Pfam" id="PF15341">
    <property type="entry name" value="SLX9"/>
    <property type="match status" value="1"/>
</dbReference>
<evidence type="ECO:0000256" key="2">
    <source>
        <dbReference type="ARBA" id="ARBA00011022"/>
    </source>
</evidence>
<dbReference type="InterPro" id="IPR028160">
    <property type="entry name" value="Slx9-like"/>
</dbReference>
<organism evidence="6 7">
    <name type="scientific">Linderina pennispora</name>
    <dbReference type="NCBI Taxonomy" id="61395"/>
    <lineage>
        <taxon>Eukaryota</taxon>
        <taxon>Fungi</taxon>
        <taxon>Fungi incertae sedis</taxon>
        <taxon>Zoopagomycota</taxon>
        <taxon>Kickxellomycotina</taxon>
        <taxon>Kickxellomycetes</taxon>
        <taxon>Kickxellales</taxon>
        <taxon>Kickxellaceae</taxon>
        <taxon>Linderina</taxon>
    </lineage>
</organism>
<dbReference type="GO" id="GO:0030686">
    <property type="term" value="C:90S preribosome"/>
    <property type="evidence" value="ECO:0007669"/>
    <property type="project" value="InterPro"/>
</dbReference>
<feature type="region of interest" description="Disordered" evidence="5">
    <location>
        <begin position="233"/>
        <end position="253"/>
    </location>
</feature>
<comment type="subcellular location">
    <subcellularLocation>
        <location evidence="1">Nucleus</location>
        <location evidence="1">Nucleolus</location>
    </subcellularLocation>
</comment>
<dbReference type="GO" id="GO:0000462">
    <property type="term" value="P:maturation of SSU-rRNA from tricistronic rRNA transcript (SSU-rRNA, 5.8S rRNA, LSU-rRNA)"/>
    <property type="evidence" value="ECO:0007669"/>
    <property type="project" value="InterPro"/>
</dbReference>
<dbReference type="STRING" id="61395.A0A1Y1VXD0"/>
<accession>A0A1Y1VXD0</accession>
<gene>
    <name evidence="6" type="ORF">DL89DRAFT_97825</name>
</gene>
<keyword evidence="7" id="KW-1185">Reference proteome</keyword>
<evidence type="ECO:0000256" key="4">
    <source>
        <dbReference type="ARBA" id="ARBA00023242"/>
    </source>
</evidence>
<dbReference type="GO" id="GO:0030688">
    <property type="term" value="C:preribosome, small subunit precursor"/>
    <property type="evidence" value="ECO:0007669"/>
    <property type="project" value="InterPro"/>
</dbReference>
<evidence type="ECO:0000313" key="7">
    <source>
        <dbReference type="Proteomes" id="UP000193922"/>
    </source>
</evidence>
<sequence>MSTVGEAAKWGRERMLCCRSNMPGGTICPVRASDETNGLLILCLNRLNIISTAFFPSTPSVARIALFSSPLCNSTKQCPVSLANVQSIILPRPQQQQLPQSAHRLPDRASSQACLQPWRSQRRRRLISFRPLCHSFAGPVSSNDIDGEENEDGATGRKTKKAKRVDRHQKWMEKMQAARNADRKHKQRKGRSTNKSALIRGMGGLEESLREIQADQLAKDLFAPAKKAKKAAAAGGTTGPLQQGPKSLKAKHKAAIKEEKRFVQILGHPAFKADPLATIRQHLANSLNQQQQQ</sequence>
<name>A0A1Y1VXD0_9FUNG</name>
<dbReference type="GO" id="GO:0005730">
    <property type="term" value="C:nucleolus"/>
    <property type="evidence" value="ECO:0007669"/>
    <property type="project" value="UniProtKB-SubCell"/>
</dbReference>
<evidence type="ECO:0000256" key="1">
    <source>
        <dbReference type="ARBA" id="ARBA00004604"/>
    </source>
</evidence>
<feature type="compositionally biased region" description="Basic residues" evidence="5">
    <location>
        <begin position="182"/>
        <end position="192"/>
    </location>
</feature>
<comment type="similarity">
    <text evidence="2">Belongs to the SLX9 family.</text>
</comment>
<dbReference type="EMBL" id="MCFD01000023">
    <property type="protein sequence ID" value="ORX65656.1"/>
    <property type="molecule type" value="Genomic_DNA"/>
</dbReference>
<dbReference type="OrthoDB" id="18703at2759"/>
<feature type="region of interest" description="Disordered" evidence="5">
    <location>
        <begin position="140"/>
        <end position="195"/>
    </location>
</feature>
<dbReference type="GeneID" id="63808955"/>
<protein>
    <recommendedName>
        <fullName evidence="3">Ribosome biogenesis protein SLX9</fullName>
    </recommendedName>
</protein>
<dbReference type="Proteomes" id="UP000193922">
    <property type="component" value="Unassembled WGS sequence"/>
</dbReference>
<evidence type="ECO:0000256" key="5">
    <source>
        <dbReference type="SAM" id="MobiDB-lite"/>
    </source>
</evidence>
<dbReference type="PANTHER" id="PTHR31109:SF2">
    <property type="entry name" value="RIBOSOME BIOGENESIS PROTEIN SLX9 HOMOLOG"/>
    <property type="match status" value="1"/>
</dbReference>
<dbReference type="AlphaFoldDB" id="A0A1Y1VXD0"/>
<proteinExistence type="inferred from homology"/>
<evidence type="ECO:0000256" key="3">
    <source>
        <dbReference type="ARBA" id="ARBA00021321"/>
    </source>
</evidence>
<evidence type="ECO:0000313" key="6">
    <source>
        <dbReference type="EMBL" id="ORX65656.1"/>
    </source>
</evidence>
<dbReference type="RefSeq" id="XP_040739767.1">
    <property type="nucleotide sequence ID" value="XM_040892307.1"/>
</dbReference>
<keyword evidence="4" id="KW-0539">Nucleus</keyword>
<comment type="caution">
    <text evidence="6">The sequence shown here is derived from an EMBL/GenBank/DDBJ whole genome shotgun (WGS) entry which is preliminary data.</text>
</comment>
<feature type="compositionally biased region" description="Basic residues" evidence="5">
    <location>
        <begin position="157"/>
        <end position="167"/>
    </location>
</feature>
<dbReference type="PANTHER" id="PTHR31109">
    <property type="entry name" value="PROTEIN FAM207A"/>
    <property type="match status" value="1"/>
</dbReference>